<proteinExistence type="predicted"/>
<evidence type="ECO:0000256" key="1">
    <source>
        <dbReference type="SAM" id="MobiDB-lite"/>
    </source>
</evidence>
<gene>
    <name evidence="2" type="ORF">BDN71DRAFT_1509520</name>
</gene>
<feature type="region of interest" description="Disordered" evidence="1">
    <location>
        <begin position="1"/>
        <end position="62"/>
    </location>
</feature>
<keyword evidence="3" id="KW-1185">Reference proteome</keyword>
<feature type="compositionally biased region" description="Low complexity" evidence="1">
    <location>
        <begin position="134"/>
        <end position="148"/>
    </location>
</feature>
<dbReference type="AlphaFoldDB" id="A0A9P5ZQ45"/>
<reference evidence="2" key="1">
    <citation type="submission" date="2020-11" db="EMBL/GenBank/DDBJ databases">
        <authorList>
            <consortium name="DOE Joint Genome Institute"/>
            <person name="Ahrendt S."/>
            <person name="Riley R."/>
            <person name="Andreopoulos W."/>
            <person name="Labutti K."/>
            <person name="Pangilinan J."/>
            <person name="Ruiz-Duenas F.J."/>
            <person name="Barrasa J.M."/>
            <person name="Sanchez-Garcia M."/>
            <person name="Camarero S."/>
            <person name="Miyauchi S."/>
            <person name="Serrano A."/>
            <person name="Linde D."/>
            <person name="Babiker R."/>
            <person name="Drula E."/>
            <person name="Ayuso-Fernandez I."/>
            <person name="Pacheco R."/>
            <person name="Padilla G."/>
            <person name="Ferreira P."/>
            <person name="Barriuso J."/>
            <person name="Kellner H."/>
            <person name="Castanera R."/>
            <person name="Alfaro M."/>
            <person name="Ramirez L."/>
            <person name="Pisabarro A.G."/>
            <person name="Kuo A."/>
            <person name="Tritt A."/>
            <person name="Lipzen A."/>
            <person name="He G."/>
            <person name="Yan M."/>
            <person name="Ng V."/>
            <person name="Cullen D."/>
            <person name="Martin F."/>
            <person name="Rosso M.-N."/>
            <person name="Henrissat B."/>
            <person name="Hibbett D."/>
            <person name="Martinez A.T."/>
            <person name="Grigoriev I.V."/>
        </authorList>
    </citation>
    <scope>NUCLEOTIDE SEQUENCE</scope>
    <source>
        <strain evidence="2">ATCC 90797</strain>
    </source>
</reference>
<feature type="compositionally biased region" description="Basic residues" evidence="1">
    <location>
        <begin position="1"/>
        <end position="11"/>
    </location>
</feature>
<evidence type="ECO:0000313" key="2">
    <source>
        <dbReference type="EMBL" id="KAF9492402.1"/>
    </source>
</evidence>
<organism evidence="2 3">
    <name type="scientific">Pleurotus eryngii</name>
    <name type="common">Boletus of the steppes</name>
    <dbReference type="NCBI Taxonomy" id="5323"/>
    <lineage>
        <taxon>Eukaryota</taxon>
        <taxon>Fungi</taxon>
        <taxon>Dikarya</taxon>
        <taxon>Basidiomycota</taxon>
        <taxon>Agaricomycotina</taxon>
        <taxon>Agaricomycetes</taxon>
        <taxon>Agaricomycetidae</taxon>
        <taxon>Agaricales</taxon>
        <taxon>Pleurotineae</taxon>
        <taxon>Pleurotaceae</taxon>
        <taxon>Pleurotus</taxon>
    </lineage>
</organism>
<feature type="compositionally biased region" description="Polar residues" evidence="1">
    <location>
        <begin position="49"/>
        <end position="62"/>
    </location>
</feature>
<comment type="caution">
    <text evidence="2">The sequence shown here is derived from an EMBL/GenBank/DDBJ whole genome shotgun (WGS) entry which is preliminary data.</text>
</comment>
<dbReference type="Proteomes" id="UP000807025">
    <property type="component" value="Unassembled WGS sequence"/>
</dbReference>
<feature type="compositionally biased region" description="Polar residues" evidence="1">
    <location>
        <begin position="15"/>
        <end position="25"/>
    </location>
</feature>
<dbReference type="EMBL" id="MU154602">
    <property type="protein sequence ID" value="KAF9492402.1"/>
    <property type="molecule type" value="Genomic_DNA"/>
</dbReference>
<accession>A0A9P5ZQ45</accession>
<protein>
    <submittedName>
        <fullName evidence="2">Uncharacterized protein</fullName>
    </submittedName>
</protein>
<name>A0A9P5ZQ45_PLEER</name>
<feature type="region of interest" description="Disordered" evidence="1">
    <location>
        <begin position="93"/>
        <end position="164"/>
    </location>
</feature>
<evidence type="ECO:0000313" key="3">
    <source>
        <dbReference type="Proteomes" id="UP000807025"/>
    </source>
</evidence>
<sequence>MPSHVTGKRKKAEQGTPSEAGTSVSEGAHPIMLLKETKRRRLGPKETQGDANSSASSGVQATSAVEKLESQLSLAFGQTASRFAVIPPLTQPRLTRPASVNTPHFGDLSMPPESFASQAPRGQVSDTPLAVLQASGSSPSLHSSGAPPRDADLPTILEPKRSEPSSLQYALDPANYFRLPYSSCTSNLSFIKFVPPG</sequence>